<organism evidence="1 2">
    <name type="scientific">Racocetra persica</name>
    <dbReference type="NCBI Taxonomy" id="160502"/>
    <lineage>
        <taxon>Eukaryota</taxon>
        <taxon>Fungi</taxon>
        <taxon>Fungi incertae sedis</taxon>
        <taxon>Mucoromycota</taxon>
        <taxon>Glomeromycotina</taxon>
        <taxon>Glomeromycetes</taxon>
        <taxon>Diversisporales</taxon>
        <taxon>Gigasporaceae</taxon>
        <taxon>Racocetra</taxon>
    </lineage>
</organism>
<evidence type="ECO:0000313" key="2">
    <source>
        <dbReference type="Proteomes" id="UP000789920"/>
    </source>
</evidence>
<evidence type="ECO:0000313" key="1">
    <source>
        <dbReference type="EMBL" id="CAG8701789.1"/>
    </source>
</evidence>
<sequence>YTVNGRITGISHLHVSGTGGEPKYGVISQFPVVDQPDKKIRIYDYSSTRSFEHFEVGYSKFGLKRYNIMVELTASRRVGLHRYTFPPSENNAKVILDLSHILSFGWGYVSSFDDGAITSLSLNQIKGVGRYRGGWNSNGPYKVYFCSQFNVNATEQATWWNNRIDINTTSCVGTSGDKIGAILTFDTIKNPVIISRVGISFISADQACNNAESEVPDWDFDIVKQKAADAWDNELGKIRVESNDENLKKIFYSGLYRTMLIPSDRTGENPAWKSFDKNGQLVPYYEDFYTLWDTFRTTNPLFTLFQSQRAVDIARSLIDIYENVGYMPDGRSGSSNGITQGGSNADMVIAETYLKQIDVNDKIDWNIAYEALLKDAEVDPWEEGLFQGRLHLTDYKKYGYIPSPYDRILGYINTPCSRTLEYSANDYSISLVAKGLGKIDDYIKYKNRATSWENLWHPNVTYDGVEGFIIPRFINGTFDTKWASGDNLVEDFYSFYESTSWDYSLDVPFDVKRLIQLSGGPERFEDRLDKTFADKSFLGGYYNIGNEPSFFHTCLYHFIGKQYKSVDVIRTIMKTKFGVEQDGIPGNDDSGAMGSWYAFNAIGIFPLGGTDIYLINSPCFDKVTIYLSISPLKTFTIIAQNLTDNNIYIQNVKINNKEWKKTWFRHKDISGGAIMEMQMGSEPSKIWGVISEDEDNKEIEDRVVPPSISDYKDK</sequence>
<accession>A0ACA9PEH6</accession>
<proteinExistence type="predicted"/>
<comment type="caution">
    <text evidence="1">The sequence shown here is derived from an EMBL/GenBank/DDBJ whole genome shotgun (WGS) entry which is preliminary data.</text>
</comment>
<name>A0ACA9PEH6_9GLOM</name>
<reference evidence="1" key="1">
    <citation type="submission" date="2021-06" db="EMBL/GenBank/DDBJ databases">
        <authorList>
            <person name="Kallberg Y."/>
            <person name="Tangrot J."/>
            <person name="Rosling A."/>
        </authorList>
    </citation>
    <scope>NUCLEOTIDE SEQUENCE</scope>
    <source>
        <strain evidence="1">MA461A</strain>
    </source>
</reference>
<gene>
    <name evidence="1" type="ORF">RPERSI_LOCUS10059</name>
</gene>
<dbReference type="Proteomes" id="UP000789920">
    <property type="component" value="Unassembled WGS sequence"/>
</dbReference>
<dbReference type="EMBL" id="CAJVQC010019512">
    <property type="protein sequence ID" value="CAG8701789.1"/>
    <property type="molecule type" value="Genomic_DNA"/>
</dbReference>
<feature type="non-terminal residue" evidence="1">
    <location>
        <position position="1"/>
    </location>
</feature>
<protein>
    <submittedName>
        <fullName evidence="1">17936_t:CDS:1</fullName>
    </submittedName>
</protein>
<keyword evidence="2" id="KW-1185">Reference proteome</keyword>